<evidence type="ECO:0000313" key="2">
    <source>
        <dbReference type="Proteomes" id="UP000034696"/>
    </source>
</evidence>
<comment type="caution">
    <text evidence="1">The sequence shown here is derived from an EMBL/GenBank/DDBJ whole genome shotgun (WGS) entry which is preliminary data.</text>
</comment>
<name>A0A0G1Q5I2_9BACT</name>
<protein>
    <recommendedName>
        <fullName evidence="3">Cytidyltransferase-like domain-containing protein</fullName>
    </recommendedName>
</protein>
<organism evidence="1 2">
    <name type="scientific">Candidatus Giovannonibacteria bacterium GW2011_GWA2_45_21</name>
    <dbReference type="NCBI Taxonomy" id="1618649"/>
    <lineage>
        <taxon>Bacteria</taxon>
        <taxon>Candidatus Giovannoniibacteriota</taxon>
    </lineage>
</organism>
<dbReference type="Proteomes" id="UP000034696">
    <property type="component" value="Unassembled WGS sequence"/>
</dbReference>
<evidence type="ECO:0008006" key="3">
    <source>
        <dbReference type="Google" id="ProtNLM"/>
    </source>
</evidence>
<dbReference type="EMBL" id="LCKT01000032">
    <property type="protein sequence ID" value="KKU03895.1"/>
    <property type="molecule type" value="Genomic_DNA"/>
</dbReference>
<dbReference type="AlphaFoldDB" id="A0A0G1Q5I2"/>
<proteinExistence type="predicted"/>
<evidence type="ECO:0000313" key="1">
    <source>
        <dbReference type="EMBL" id="KKU03895.1"/>
    </source>
</evidence>
<gene>
    <name evidence="1" type="ORF">UX06_C0032G0035</name>
</gene>
<accession>A0A0G1Q5I2</accession>
<reference evidence="1 2" key="1">
    <citation type="journal article" date="2015" name="Nature">
        <title>rRNA introns, odd ribosomes, and small enigmatic genomes across a large radiation of phyla.</title>
        <authorList>
            <person name="Brown C.T."/>
            <person name="Hug L.A."/>
            <person name="Thomas B.C."/>
            <person name="Sharon I."/>
            <person name="Castelle C.J."/>
            <person name="Singh A."/>
            <person name="Wilkins M.J."/>
            <person name="Williams K.H."/>
            <person name="Banfield J.F."/>
        </authorList>
    </citation>
    <scope>NUCLEOTIDE SEQUENCE [LARGE SCALE GENOMIC DNA]</scope>
</reference>
<sequence length="159" mass="18676">MKRALFQGRFQPPTIAHMCTVETILSEWRSAPEVKEMWDACISFHNLDHRVSCDISKRPYFDKEFNIKYPPEEFTIVRPTPKEGDANIDAVRGKIFSELLNREYTFVYPSFKLHNTNIVKMVLENGESWENFIPQGAYEVFLRIKGPTRIENAYRAKLK</sequence>
<dbReference type="SUPFAM" id="SSF52374">
    <property type="entry name" value="Nucleotidylyl transferase"/>
    <property type="match status" value="1"/>
</dbReference>